<dbReference type="PROSITE" id="PS51387">
    <property type="entry name" value="FAD_PCMH"/>
    <property type="match status" value="1"/>
</dbReference>
<evidence type="ECO:0000313" key="7">
    <source>
        <dbReference type="EMBL" id="UWM54786.1"/>
    </source>
</evidence>
<dbReference type="InterPro" id="IPR050416">
    <property type="entry name" value="FAD-linked_Oxidoreductase"/>
</dbReference>
<dbReference type="Gene3D" id="3.30.465.10">
    <property type="match status" value="1"/>
</dbReference>
<dbReference type="GO" id="GO:0071949">
    <property type="term" value="F:FAD binding"/>
    <property type="evidence" value="ECO:0007669"/>
    <property type="project" value="InterPro"/>
</dbReference>
<dbReference type="InterPro" id="IPR016166">
    <property type="entry name" value="FAD-bd_PCMH"/>
</dbReference>
<dbReference type="InterPro" id="IPR036318">
    <property type="entry name" value="FAD-bd_PCMH-like_sf"/>
</dbReference>
<feature type="domain" description="FAD-binding PCMH-type" evidence="6">
    <location>
        <begin position="39"/>
        <end position="210"/>
    </location>
</feature>
<dbReference type="EMBL" id="CP104003">
    <property type="protein sequence ID" value="UWM54786.1"/>
    <property type="molecule type" value="Genomic_DNA"/>
</dbReference>
<accession>A0A9E7R2W9</accession>
<dbReference type="InterPro" id="IPR006094">
    <property type="entry name" value="Oxid_FAD_bind_N"/>
</dbReference>
<dbReference type="InterPro" id="IPR016164">
    <property type="entry name" value="FAD-linked_Oxase-like_C"/>
</dbReference>
<dbReference type="Pfam" id="PF01565">
    <property type="entry name" value="FAD_binding_4"/>
    <property type="match status" value="1"/>
</dbReference>
<evidence type="ECO:0000256" key="2">
    <source>
        <dbReference type="ARBA" id="ARBA00005466"/>
    </source>
</evidence>
<gene>
    <name evidence="7" type="ORF">N0B31_00560</name>
</gene>
<comment type="similarity">
    <text evidence="2">Belongs to the oxygen-dependent FAD-linked oxidoreductase family.</text>
</comment>
<dbReference type="RefSeq" id="WP_260593774.1">
    <property type="nucleotide sequence ID" value="NZ_CP104003.1"/>
</dbReference>
<keyword evidence="8" id="KW-1185">Reference proteome</keyword>
<dbReference type="InterPro" id="IPR012951">
    <property type="entry name" value="BBE"/>
</dbReference>
<sequence length="463" mass="50043">MTTNPPDDAVQALRQRLHGELLHPGDEGYEASRTVFNAMVEKYPSLVARCTGAADVRAAVTFARENDLRLAVKGGGHNFAGTGVCDDGLLVDCAAMDWVRVDPDSRRAWVGPGATWADVDHETTAFGLATTGGLVSDTGVAGLTLGGGMGYLARKHGLTCDNLVRAQVVTADGEVVHASESENPDLFWALRGGGGNVGVVTEFEFDLHPVEPELLAGPVFHPYEDAREALRFYREFTAEAPDELACYALFARVPPEEPFPEAVRGEPALAFAVCYAGPLAEAETAVEPLREFGDPILDAVQPMPYAALQRSFDDGSPEGHRWYSKSHYLAGLPDGAIDTVLEHTDPFPGPLTQVGLEPMGGAISRVDETATAFPHREAAYSLGIWPGWADPDRDAELTAWAREFHEAMTPYATGGVYANYLDRDEPERVRAAYGGNYERLAAVKADWDPENLFRVNQNVQPSA</sequence>
<evidence type="ECO:0000256" key="5">
    <source>
        <dbReference type="ARBA" id="ARBA00023002"/>
    </source>
</evidence>
<proteinExistence type="inferred from homology"/>
<dbReference type="KEGG" id="ssai:N0B31_00560"/>
<keyword evidence="3" id="KW-0285">Flavoprotein</keyword>
<dbReference type="PANTHER" id="PTHR42973">
    <property type="entry name" value="BINDING OXIDOREDUCTASE, PUTATIVE (AFU_ORTHOLOGUE AFUA_1G17690)-RELATED"/>
    <property type="match status" value="1"/>
</dbReference>
<evidence type="ECO:0000256" key="4">
    <source>
        <dbReference type="ARBA" id="ARBA00022827"/>
    </source>
</evidence>
<reference evidence="7" key="1">
    <citation type="submission" date="2022-09" db="EMBL/GenBank/DDBJ databases">
        <title>Diverse halophilic archaea isolated from saline environments.</title>
        <authorList>
            <person name="Cui H.-L."/>
        </authorList>
    </citation>
    <scope>NUCLEOTIDE SEQUENCE</scope>
    <source>
        <strain evidence="7">ZS-35-S2</strain>
    </source>
</reference>
<protein>
    <submittedName>
        <fullName evidence="7">FAD-dependent oxidoreductase</fullName>
    </submittedName>
</protein>
<dbReference type="SUPFAM" id="SSF55103">
    <property type="entry name" value="FAD-linked oxidases, C-terminal domain"/>
    <property type="match status" value="1"/>
</dbReference>
<keyword evidence="5" id="KW-0560">Oxidoreductase</keyword>
<dbReference type="AlphaFoldDB" id="A0A9E7R2W9"/>
<dbReference type="PANTHER" id="PTHR42973:SF39">
    <property type="entry name" value="FAD-BINDING PCMH-TYPE DOMAIN-CONTAINING PROTEIN"/>
    <property type="match status" value="1"/>
</dbReference>
<dbReference type="Gene3D" id="3.40.462.20">
    <property type="match status" value="1"/>
</dbReference>
<evidence type="ECO:0000256" key="1">
    <source>
        <dbReference type="ARBA" id="ARBA00001974"/>
    </source>
</evidence>
<dbReference type="InterPro" id="IPR016169">
    <property type="entry name" value="FAD-bd_PCMH_sub2"/>
</dbReference>
<dbReference type="Gene3D" id="3.30.43.10">
    <property type="entry name" value="Uridine Diphospho-n-acetylenolpyruvylglucosamine Reductase, domain 2"/>
    <property type="match status" value="1"/>
</dbReference>
<organism evidence="7 8">
    <name type="scientific">Salinirubellus salinus</name>
    <dbReference type="NCBI Taxonomy" id="1364945"/>
    <lineage>
        <taxon>Archaea</taxon>
        <taxon>Methanobacteriati</taxon>
        <taxon>Methanobacteriota</taxon>
        <taxon>Stenosarchaea group</taxon>
        <taxon>Halobacteria</taxon>
        <taxon>Halobacteriales</taxon>
        <taxon>Natronomonadaceae</taxon>
        <taxon>Salinirubellus</taxon>
    </lineage>
</organism>
<dbReference type="InterPro" id="IPR006093">
    <property type="entry name" value="Oxy_OxRdtase_FAD_BS"/>
</dbReference>
<dbReference type="InterPro" id="IPR016167">
    <property type="entry name" value="FAD-bd_PCMH_sub1"/>
</dbReference>
<dbReference type="Pfam" id="PF08031">
    <property type="entry name" value="BBE"/>
    <property type="match status" value="1"/>
</dbReference>
<comment type="cofactor">
    <cofactor evidence="1">
        <name>FAD</name>
        <dbReference type="ChEBI" id="CHEBI:57692"/>
    </cofactor>
</comment>
<dbReference type="SUPFAM" id="SSF56176">
    <property type="entry name" value="FAD-binding/transporter-associated domain-like"/>
    <property type="match status" value="1"/>
</dbReference>
<dbReference type="GeneID" id="74940868"/>
<evidence type="ECO:0000256" key="3">
    <source>
        <dbReference type="ARBA" id="ARBA00022630"/>
    </source>
</evidence>
<name>A0A9E7R2W9_9EURY</name>
<keyword evidence="4" id="KW-0274">FAD</keyword>
<evidence type="ECO:0000259" key="6">
    <source>
        <dbReference type="PROSITE" id="PS51387"/>
    </source>
</evidence>
<dbReference type="PROSITE" id="PS00862">
    <property type="entry name" value="OX2_COVAL_FAD"/>
    <property type="match status" value="1"/>
</dbReference>
<dbReference type="Proteomes" id="UP001057580">
    <property type="component" value="Chromosome"/>
</dbReference>
<dbReference type="GO" id="GO:0016491">
    <property type="term" value="F:oxidoreductase activity"/>
    <property type="evidence" value="ECO:0007669"/>
    <property type="project" value="UniProtKB-KW"/>
</dbReference>
<evidence type="ECO:0000313" key="8">
    <source>
        <dbReference type="Proteomes" id="UP001057580"/>
    </source>
</evidence>